<organism evidence="1 2">
    <name type="scientific">Clostridium intestinale</name>
    <dbReference type="NCBI Taxonomy" id="36845"/>
    <lineage>
        <taxon>Bacteria</taxon>
        <taxon>Bacillati</taxon>
        <taxon>Bacillota</taxon>
        <taxon>Clostridia</taxon>
        <taxon>Eubacteriales</taxon>
        <taxon>Clostridiaceae</taxon>
        <taxon>Clostridium</taxon>
    </lineage>
</organism>
<reference evidence="1 2" key="1">
    <citation type="submission" date="2020-07" db="EMBL/GenBank/DDBJ databases">
        <title>Electron transfer.</title>
        <authorList>
            <person name="Huang L."/>
            <person name="Liu X."/>
            <person name="Zhou S."/>
        </authorList>
    </citation>
    <scope>NUCLEOTIDE SEQUENCE [LARGE SCALE GENOMIC DNA]</scope>
    <source>
        <strain evidence="1 2">Lx1</strain>
    </source>
</reference>
<dbReference type="KEGG" id="cint:HZF06_09620"/>
<dbReference type="RefSeq" id="WP_181603337.1">
    <property type="nucleotide sequence ID" value="NZ_CP059378.1"/>
</dbReference>
<name>A0A7D6ZJ29_9CLOT</name>
<dbReference type="Pfam" id="PF04439">
    <property type="entry name" value="Adenyl_transf"/>
    <property type="match status" value="1"/>
</dbReference>
<dbReference type="Proteomes" id="UP000512286">
    <property type="component" value="Chromosome"/>
</dbReference>
<gene>
    <name evidence="1" type="ORF">HZF06_09620</name>
</gene>
<protein>
    <submittedName>
        <fullName evidence="1">Aminoglycoside 6-adenylyltransferase</fullName>
    </submittedName>
</protein>
<accession>A0A7D6ZJ29</accession>
<evidence type="ECO:0000313" key="2">
    <source>
        <dbReference type="Proteomes" id="UP000512286"/>
    </source>
</evidence>
<dbReference type="InterPro" id="IPR007530">
    <property type="entry name" value="Aminoglycoside_adenylylTfrase"/>
</dbReference>
<dbReference type="SUPFAM" id="SSF81301">
    <property type="entry name" value="Nucleotidyltransferase"/>
    <property type="match status" value="1"/>
</dbReference>
<dbReference type="Gene3D" id="1.20.120.330">
    <property type="entry name" value="Nucleotidyltransferases domain 2"/>
    <property type="match status" value="1"/>
</dbReference>
<keyword evidence="1" id="KW-0808">Transferase</keyword>
<keyword evidence="1" id="KW-0548">Nucleotidyltransferase</keyword>
<sequence>MDSRYKDIVDKIIKYGETSELVKAEVLIGSQSRQIDCADEYSDIDVMLFVSDIDFFINSDEWISSLGKYYISFVEKTVSGGMERRVIFENAMDADFIFLRADDFSRINELSEIVSRSYKMLLDKDNFTDIISHVAQLDKSFSIPSESEIQNLISEFFFHVIWASKKVMRGELWAAITCVDGYMKKLLLKMIEYQSHALHGTDYDTWHNGKFIERWAEPWGVKEFQNIYARYSDKDIMKALLNTMNLFQKIAIETMDKWDYEYPVISDKYATEWFNNIKY</sequence>
<evidence type="ECO:0000313" key="1">
    <source>
        <dbReference type="EMBL" id="QLY81821.1"/>
    </source>
</evidence>
<dbReference type="InterPro" id="IPR043519">
    <property type="entry name" value="NT_sf"/>
</dbReference>
<dbReference type="AlphaFoldDB" id="A0A7D6ZJ29"/>
<dbReference type="Gene3D" id="3.30.460.10">
    <property type="entry name" value="Beta Polymerase, domain 2"/>
    <property type="match status" value="1"/>
</dbReference>
<dbReference type="GO" id="GO:0016779">
    <property type="term" value="F:nucleotidyltransferase activity"/>
    <property type="evidence" value="ECO:0007669"/>
    <property type="project" value="UniProtKB-KW"/>
</dbReference>
<dbReference type="SUPFAM" id="SSF81631">
    <property type="entry name" value="PAP/OAS1 substrate-binding domain"/>
    <property type="match status" value="1"/>
</dbReference>
<proteinExistence type="predicted"/>
<dbReference type="EMBL" id="CP059378">
    <property type="protein sequence ID" value="QLY81821.1"/>
    <property type="molecule type" value="Genomic_DNA"/>
</dbReference>